<keyword evidence="1 4" id="KW-0813">Transport</keyword>
<dbReference type="RefSeq" id="WP_011771148.1">
    <property type="nucleotide sequence ID" value="NC_008709.1"/>
</dbReference>
<organism evidence="6 7">
    <name type="scientific">Psychromonas ingrahamii (strain DSM 17664 / CCUG 51855 / 37)</name>
    <dbReference type="NCBI Taxonomy" id="357804"/>
    <lineage>
        <taxon>Bacteria</taxon>
        <taxon>Pseudomonadati</taxon>
        <taxon>Pseudomonadota</taxon>
        <taxon>Gammaproteobacteria</taxon>
        <taxon>Alteromonadales</taxon>
        <taxon>Psychromonadaceae</taxon>
        <taxon>Psychromonas</taxon>
    </lineage>
</organism>
<feature type="signal peptide" evidence="4">
    <location>
        <begin position="1"/>
        <end position="21"/>
    </location>
</feature>
<comment type="subcellular location">
    <subcellularLocation>
        <location evidence="4">Periplasm</location>
    </subcellularLocation>
</comment>
<evidence type="ECO:0000256" key="4">
    <source>
        <dbReference type="HAMAP-Rule" id="MF_01914"/>
    </source>
</evidence>
<keyword evidence="2 4" id="KW-0732">Signal</keyword>
<proteinExistence type="inferred from homology"/>
<dbReference type="GO" id="GO:0017089">
    <property type="term" value="F:glycolipid transfer activity"/>
    <property type="evidence" value="ECO:0007669"/>
    <property type="project" value="TreeGrafter"/>
</dbReference>
<feature type="domain" description="Organic solvent tolerance-like N-terminal" evidence="5">
    <location>
        <begin position="31"/>
        <end position="141"/>
    </location>
</feature>
<sequence length="173" mass="19128" precursor="true">MKINKLSLIISTLLISFASIALESDFTQPIHVSSVSQHVTMKNDRVVFQDDVLLTQGTIKLTADKLTVIQGKQSNQEIMIAEGSVATFYQTQEDGKPIDAEANVIRYDVAKAQVTLTGNAQVKQLKSQINGSKIIYFMETEELTVSNDGKETRVTTVFLPAQFEKKSTVGKEE</sequence>
<evidence type="ECO:0000256" key="3">
    <source>
        <dbReference type="ARBA" id="ARBA00022764"/>
    </source>
</evidence>
<keyword evidence="3 4" id="KW-0574">Periplasm</keyword>
<dbReference type="PANTHER" id="PTHR36504:SF1">
    <property type="entry name" value="LIPOPOLYSACCHARIDE EXPORT SYSTEM PROTEIN LPTA"/>
    <property type="match status" value="1"/>
</dbReference>
<dbReference type="GO" id="GO:0015920">
    <property type="term" value="P:lipopolysaccharide transport"/>
    <property type="evidence" value="ECO:0007669"/>
    <property type="project" value="UniProtKB-UniRule"/>
</dbReference>
<dbReference type="PANTHER" id="PTHR36504">
    <property type="entry name" value="LIPOPOLYSACCHARIDE EXPORT SYSTEM PROTEIN LPTA"/>
    <property type="match status" value="1"/>
</dbReference>
<dbReference type="AlphaFoldDB" id="A1SYM9"/>
<feature type="chain" id="PRO_5009006560" description="Lipopolysaccharide export system protein LptA" evidence="4">
    <location>
        <begin position="22"/>
        <end position="173"/>
    </location>
</feature>
<comment type="similarity">
    <text evidence="4">Belongs to the LptA family.</text>
</comment>
<dbReference type="STRING" id="357804.Ping_2890"/>
<dbReference type="Proteomes" id="UP000000639">
    <property type="component" value="Chromosome"/>
</dbReference>
<protein>
    <recommendedName>
        <fullName evidence="4">Lipopolysaccharide export system protein LptA</fullName>
    </recommendedName>
</protein>
<dbReference type="GO" id="GO:0001530">
    <property type="term" value="F:lipopolysaccharide binding"/>
    <property type="evidence" value="ECO:0007669"/>
    <property type="project" value="InterPro"/>
</dbReference>
<keyword evidence="7" id="KW-1185">Reference proteome</keyword>
<dbReference type="Gene3D" id="2.60.450.10">
    <property type="entry name" value="Lipopolysaccharide (LPS) transport protein A like domain"/>
    <property type="match status" value="1"/>
</dbReference>
<dbReference type="Pfam" id="PF03968">
    <property type="entry name" value="LptD_N"/>
    <property type="match status" value="1"/>
</dbReference>
<dbReference type="HAMAP" id="MF_01914">
    <property type="entry name" value="LPS_assembly_LptA"/>
    <property type="match status" value="1"/>
</dbReference>
<dbReference type="InterPro" id="IPR005653">
    <property type="entry name" value="OstA-like_N"/>
</dbReference>
<dbReference type="GO" id="GO:0009279">
    <property type="term" value="C:cell outer membrane"/>
    <property type="evidence" value="ECO:0007669"/>
    <property type="project" value="TreeGrafter"/>
</dbReference>
<comment type="subunit">
    <text evidence="4">Component of the lipopolysaccharide transport and assembly complex.</text>
</comment>
<comment type="function">
    <text evidence="4">Involved in the assembly of lipopolysaccharide (LPS). Required for the translocation of LPS from the inner membrane to the outer membrane. May form a bridge between the inner membrane and the outer membrane, via interactions with LptC and LptD, thereby facilitating LPS transfer across the periplasm.</text>
</comment>
<gene>
    <name evidence="4" type="primary">lptA</name>
    <name evidence="6" type="ordered locus">Ping_2890</name>
</gene>
<accession>A1SYM9</accession>
<evidence type="ECO:0000313" key="7">
    <source>
        <dbReference type="Proteomes" id="UP000000639"/>
    </source>
</evidence>
<dbReference type="HOGENOM" id="CLU_095993_2_0_6"/>
<dbReference type="NCBIfam" id="TIGR03002">
    <property type="entry name" value="outer_YhbN_LptA"/>
    <property type="match status" value="1"/>
</dbReference>
<evidence type="ECO:0000259" key="5">
    <source>
        <dbReference type="Pfam" id="PF03968"/>
    </source>
</evidence>
<dbReference type="InterPro" id="IPR052037">
    <property type="entry name" value="LPS_export_LptA"/>
</dbReference>
<dbReference type="InterPro" id="IPR014340">
    <property type="entry name" value="LptA"/>
</dbReference>
<dbReference type="GO" id="GO:0030288">
    <property type="term" value="C:outer membrane-bounded periplasmic space"/>
    <property type="evidence" value="ECO:0007669"/>
    <property type="project" value="TreeGrafter"/>
</dbReference>
<evidence type="ECO:0000256" key="2">
    <source>
        <dbReference type="ARBA" id="ARBA00022729"/>
    </source>
</evidence>
<reference evidence="6 7" key="1">
    <citation type="submission" date="2007-01" db="EMBL/GenBank/DDBJ databases">
        <title>Complete sequence of Psychromonas ingrahamii 37.</title>
        <authorList>
            <consortium name="US DOE Joint Genome Institute"/>
            <person name="Copeland A."/>
            <person name="Lucas S."/>
            <person name="Lapidus A."/>
            <person name="Barry K."/>
            <person name="Detter J.C."/>
            <person name="Glavina del Rio T."/>
            <person name="Hammon N."/>
            <person name="Israni S."/>
            <person name="Dalin E."/>
            <person name="Tice H."/>
            <person name="Pitluck S."/>
            <person name="Thompson L.S."/>
            <person name="Brettin T."/>
            <person name="Bruce D."/>
            <person name="Han C."/>
            <person name="Tapia R."/>
            <person name="Schmutz J."/>
            <person name="Larimer F."/>
            <person name="Land M."/>
            <person name="Hauser L."/>
            <person name="Kyrpides N."/>
            <person name="Ivanova N."/>
            <person name="Staley J."/>
            <person name="Richardson P."/>
        </authorList>
    </citation>
    <scope>NUCLEOTIDE SEQUENCE [LARGE SCALE GENOMIC DNA]</scope>
    <source>
        <strain evidence="6 7">37</strain>
    </source>
</reference>
<dbReference type="KEGG" id="pin:Ping_2890"/>
<dbReference type="GO" id="GO:0043165">
    <property type="term" value="P:Gram-negative-bacterium-type cell outer membrane assembly"/>
    <property type="evidence" value="ECO:0007669"/>
    <property type="project" value="UniProtKB-UniRule"/>
</dbReference>
<dbReference type="eggNOG" id="COG1934">
    <property type="taxonomic scope" value="Bacteria"/>
</dbReference>
<dbReference type="OrthoDB" id="5599500at2"/>
<name>A1SYM9_PSYIN</name>
<evidence type="ECO:0000313" key="6">
    <source>
        <dbReference type="EMBL" id="ABM04594.1"/>
    </source>
</evidence>
<evidence type="ECO:0000256" key="1">
    <source>
        <dbReference type="ARBA" id="ARBA00022448"/>
    </source>
</evidence>
<dbReference type="EMBL" id="CP000510">
    <property type="protein sequence ID" value="ABM04594.1"/>
    <property type="molecule type" value="Genomic_DNA"/>
</dbReference>